<dbReference type="SMART" id="SM00052">
    <property type="entry name" value="EAL"/>
    <property type="match status" value="1"/>
</dbReference>
<evidence type="ECO:0000259" key="5">
    <source>
        <dbReference type="PROSITE" id="PS50887"/>
    </source>
</evidence>
<dbReference type="FunFam" id="3.30.70.270:FF:000001">
    <property type="entry name" value="Diguanylate cyclase domain protein"/>
    <property type="match status" value="1"/>
</dbReference>
<gene>
    <name evidence="6" type="ORF">NIES1031_04305</name>
</gene>
<feature type="domain" description="PAC" evidence="3">
    <location>
        <begin position="639"/>
        <end position="691"/>
    </location>
</feature>
<dbReference type="InterPro" id="IPR001610">
    <property type="entry name" value="PAC"/>
</dbReference>
<dbReference type="Pfam" id="PF13426">
    <property type="entry name" value="PAS_9"/>
    <property type="match status" value="2"/>
</dbReference>
<evidence type="ECO:0000259" key="3">
    <source>
        <dbReference type="PROSITE" id="PS50113"/>
    </source>
</evidence>
<feature type="transmembrane region" description="Helical" evidence="1">
    <location>
        <begin position="152"/>
        <end position="169"/>
    </location>
</feature>
<dbReference type="NCBIfam" id="TIGR00254">
    <property type="entry name" value="GGDEF"/>
    <property type="match status" value="1"/>
</dbReference>
<keyword evidence="1" id="KW-0812">Transmembrane</keyword>
<dbReference type="CDD" id="cd01949">
    <property type="entry name" value="GGDEF"/>
    <property type="match status" value="1"/>
</dbReference>
<organism evidence="6 7">
    <name type="scientific">Chroogloeocystis siderophila 5.2 s.c.1</name>
    <dbReference type="NCBI Taxonomy" id="247279"/>
    <lineage>
        <taxon>Bacteria</taxon>
        <taxon>Bacillati</taxon>
        <taxon>Cyanobacteriota</taxon>
        <taxon>Cyanophyceae</taxon>
        <taxon>Oscillatoriophycideae</taxon>
        <taxon>Chroococcales</taxon>
        <taxon>Chroococcaceae</taxon>
        <taxon>Chroogloeocystis</taxon>
    </lineage>
</organism>
<dbReference type="InterPro" id="IPR013767">
    <property type="entry name" value="PAS_fold"/>
</dbReference>
<feature type="transmembrane region" description="Helical" evidence="1">
    <location>
        <begin position="125"/>
        <end position="146"/>
    </location>
</feature>
<dbReference type="Gene3D" id="3.20.20.450">
    <property type="entry name" value="EAL domain"/>
    <property type="match status" value="1"/>
</dbReference>
<dbReference type="OrthoDB" id="425396at2"/>
<dbReference type="SUPFAM" id="SSF55073">
    <property type="entry name" value="Nucleotide cyclase"/>
    <property type="match status" value="1"/>
</dbReference>
<dbReference type="PANTHER" id="PTHR44757:SF2">
    <property type="entry name" value="BIOFILM ARCHITECTURE MAINTENANCE PROTEIN MBAA"/>
    <property type="match status" value="1"/>
</dbReference>
<dbReference type="InterPro" id="IPR000700">
    <property type="entry name" value="PAS-assoc_C"/>
</dbReference>
<dbReference type="PANTHER" id="PTHR44757">
    <property type="entry name" value="DIGUANYLATE CYCLASE DGCP"/>
    <property type="match status" value="1"/>
</dbReference>
<feature type="domain" description="PAS" evidence="2">
    <location>
        <begin position="317"/>
        <end position="388"/>
    </location>
</feature>
<dbReference type="CDD" id="cd00130">
    <property type="entry name" value="PAS"/>
    <property type="match status" value="4"/>
</dbReference>
<dbReference type="Pfam" id="PF00989">
    <property type="entry name" value="PAS"/>
    <property type="match status" value="1"/>
</dbReference>
<reference evidence="6 7" key="1">
    <citation type="submission" date="2016-11" db="EMBL/GenBank/DDBJ databases">
        <title>Draft Genome Sequences of Nine Cyanobacterial Strains from Diverse Habitats.</title>
        <authorList>
            <person name="Zhu T."/>
            <person name="Hou S."/>
            <person name="Lu X."/>
            <person name="Hess W.R."/>
        </authorList>
    </citation>
    <scope>NUCLEOTIDE SEQUENCE [LARGE SCALE GENOMIC DNA]</scope>
    <source>
        <strain evidence="6 7">5.2 s.c.1</strain>
    </source>
</reference>
<dbReference type="InterPro" id="IPR029787">
    <property type="entry name" value="Nucleotide_cyclase"/>
</dbReference>
<dbReference type="SMART" id="SM00086">
    <property type="entry name" value="PAC"/>
    <property type="match status" value="3"/>
</dbReference>
<comment type="caution">
    <text evidence="6">The sequence shown here is derived from an EMBL/GenBank/DDBJ whole genome shotgun (WGS) entry which is preliminary data.</text>
</comment>
<evidence type="ECO:0008006" key="8">
    <source>
        <dbReference type="Google" id="ProtNLM"/>
    </source>
</evidence>
<dbReference type="InterPro" id="IPR043128">
    <property type="entry name" value="Rev_trsase/Diguanyl_cyclase"/>
</dbReference>
<dbReference type="CDD" id="cd01948">
    <property type="entry name" value="EAL"/>
    <property type="match status" value="1"/>
</dbReference>
<dbReference type="RefSeq" id="WP_073548263.1">
    <property type="nucleotide sequence ID" value="NZ_CAWMVK010000023.1"/>
</dbReference>
<protein>
    <recommendedName>
        <fullName evidence="8">GGDEF domain-containing protein</fullName>
    </recommendedName>
</protein>
<dbReference type="PROSITE" id="PS50883">
    <property type="entry name" value="EAL"/>
    <property type="match status" value="1"/>
</dbReference>
<evidence type="ECO:0000259" key="4">
    <source>
        <dbReference type="PROSITE" id="PS50883"/>
    </source>
</evidence>
<feature type="domain" description="PAC" evidence="3">
    <location>
        <begin position="516"/>
        <end position="568"/>
    </location>
</feature>
<sequence length="1144" mass="127982">MIATSDAHIIILSIIFVVVVSCAATVLICGALASKTILKLIDSQFLQTYFTWITFCFISVAVINFVWLLNRWQFDKRIFLVSGTLVTSLAGMHDMKMAMLPMLVGSVTFCCLTFWLRLHFAKKTAFWWHFGVVIAILTANTGIRYAYPTAQLAIKIADITTIVVLVLVLQQALSSRRLHTEVALAESQRRLATLIDSLPGIAFACSNDPNWSMTYVSEGCLELTGYCSEELIGTTGLYNAITHPEDLPRVLQSITKAIEAQKPYVIEYRICTKSGEQKWLWEKGNGVFDSHGKVLGLEGFITDISELKRSEAALKESEQRYRELFESHPCPMWVYDVETLAFLAVNNAAIAHYGYDRDEFLAMTIKDIRPLEDVASLLQQLKHLKSELSPHGIWRHRKKDGTIIKVEVSCHSLTFLGKRAVVVSAHDVTKRIQTEEALRQAEAKYRSIFENASEGIFQTTPAGQYLSANPALARIYGYDSPEELVASLTNVEKQLYVDPQRRAECIRLMQQHNCVSGFESQVYRKDGSTIWISENARIVRNTHGDVVCYEGTVEDITTRKQTEAAQARFTAILEATTDFVGIADSQGKPLFLNQAGYKILGLDPQQDISQLNIFDCHPDWANEIFLEKVVPTLLSRGVWNGEMALLNRQKEEIPVSQVIVAKSSAAGELDFVATIARDISERKRLEAQLSYLANHDSLTGLFNRRYFQAQLEHYLELLQRDRQSGALVLIDIDDFKDINDTLGHKAGDDLLKNLAALLQEQIAEKDVLARLGGDEFAILIPQTSLHDIDSIKQKIVGALKNHVVVADGQPVRMTVSIGATVFPDHGTIADELFAHADLAMYKSKKLGSNCFSLYTPDPQWQVQIQSRNFWKNQIREALEQNLFVLYCQPILDLQNGVSCYEILIRMSGKDGEIISPNTFLPIAEECGLISHIDRWVVCQAIHLIAAQAKVGNYLRLEVNISGKSLSDSELLPMIQHELATTGINPASLVLEITETAAIADFSQARKFINTLKQIGCQFAIDDFGMGYSSFAQLKHLPVDYLKIDGSFIKNLAKDVLDRHLVRAIVEVARGLSIATIAEFVASPETLQLVHELGVNYAQGYYIGEPVPVAELLNQWCSIASDEARRSHWHLNSTQIVKQAFTLIS</sequence>
<accession>A0A1U7HXU1</accession>
<dbReference type="SMART" id="SM00267">
    <property type="entry name" value="GGDEF"/>
    <property type="match status" value="1"/>
</dbReference>
<dbReference type="NCBIfam" id="TIGR00229">
    <property type="entry name" value="sensory_box"/>
    <property type="match status" value="4"/>
</dbReference>
<dbReference type="SUPFAM" id="SSF141868">
    <property type="entry name" value="EAL domain-like"/>
    <property type="match status" value="1"/>
</dbReference>
<dbReference type="PROSITE" id="PS50112">
    <property type="entry name" value="PAS"/>
    <property type="match status" value="4"/>
</dbReference>
<dbReference type="Pfam" id="PF00990">
    <property type="entry name" value="GGDEF"/>
    <property type="match status" value="1"/>
</dbReference>
<dbReference type="EMBL" id="MRCC01000003">
    <property type="protein sequence ID" value="OKH28464.1"/>
    <property type="molecule type" value="Genomic_DNA"/>
</dbReference>
<evidence type="ECO:0000313" key="6">
    <source>
        <dbReference type="EMBL" id="OKH28464.1"/>
    </source>
</evidence>
<dbReference type="InterPro" id="IPR035965">
    <property type="entry name" value="PAS-like_dom_sf"/>
</dbReference>
<dbReference type="Pfam" id="PF00563">
    <property type="entry name" value="EAL"/>
    <property type="match status" value="1"/>
</dbReference>
<feature type="transmembrane region" description="Helical" evidence="1">
    <location>
        <begin position="99"/>
        <end position="118"/>
    </location>
</feature>
<dbReference type="Proteomes" id="UP000185984">
    <property type="component" value="Unassembled WGS sequence"/>
</dbReference>
<evidence type="ECO:0000259" key="2">
    <source>
        <dbReference type="PROSITE" id="PS50112"/>
    </source>
</evidence>
<evidence type="ECO:0000256" key="1">
    <source>
        <dbReference type="SAM" id="Phobius"/>
    </source>
</evidence>
<feature type="domain" description="PAS" evidence="2">
    <location>
        <begin position="565"/>
        <end position="615"/>
    </location>
</feature>
<dbReference type="STRING" id="247279.NIES1031_04305"/>
<dbReference type="SUPFAM" id="SSF55785">
    <property type="entry name" value="PYP-like sensor domain (PAS domain)"/>
    <property type="match status" value="4"/>
</dbReference>
<feature type="domain" description="GGDEF" evidence="5">
    <location>
        <begin position="723"/>
        <end position="856"/>
    </location>
</feature>
<dbReference type="InterPro" id="IPR000160">
    <property type="entry name" value="GGDEF_dom"/>
</dbReference>
<feature type="transmembrane region" description="Helical" evidence="1">
    <location>
        <begin position="7"/>
        <end position="33"/>
    </location>
</feature>
<feature type="transmembrane region" description="Helical" evidence="1">
    <location>
        <begin position="49"/>
        <end position="70"/>
    </location>
</feature>
<keyword evidence="1" id="KW-1133">Transmembrane helix</keyword>
<evidence type="ECO:0000313" key="7">
    <source>
        <dbReference type="Proteomes" id="UP000185984"/>
    </source>
</evidence>
<feature type="domain" description="PAC" evidence="3">
    <location>
        <begin position="264"/>
        <end position="316"/>
    </location>
</feature>
<feature type="domain" description="PAS" evidence="2">
    <location>
        <begin position="441"/>
        <end position="482"/>
    </location>
</feature>
<dbReference type="AlphaFoldDB" id="A0A1U7HXU1"/>
<dbReference type="Pfam" id="PF08447">
    <property type="entry name" value="PAS_3"/>
    <property type="match status" value="1"/>
</dbReference>
<keyword evidence="7" id="KW-1185">Reference proteome</keyword>
<proteinExistence type="predicted"/>
<dbReference type="InterPro" id="IPR035919">
    <property type="entry name" value="EAL_sf"/>
</dbReference>
<name>A0A1U7HXU1_9CHRO</name>
<dbReference type="InterPro" id="IPR052155">
    <property type="entry name" value="Biofilm_reg_signaling"/>
</dbReference>
<dbReference type="SMART" id="SM00091">
    <property type="entry name" value="PAS"/>
    <property type="match status" value="4"/>
</dbReference>
<keyword evidence="1" id="KW-0472">Membrane</keyword>
<feature type="domain" description="PAS" evidence="2">
    <location>
        <begin position="187"/>
        <end position="261"/>
    </location>
</feature>
<dbReference type="InterPro" id="IPR001633">
    <property type="entry name" value="EAL_dom"/>
</dbReference>
<dbReference type="Gene3D" id="3.30.70.270">
    <property type="match status" value="1"/>
</dbReference>
<feature type="domain" description="EAL" evidence="4">
    <location>
        <begin position="867"/>
        <end position="1119"/>
    </location>
</feature>
<dbReference type="PROSITE" id="PS50887">
    <property type="entry name" value="GGDEF"/>
    <property type="match status" value="1"/>
</dbReference>
<dbReference type="InterPro" id="IPR000014">
    <property type="entry name" value="PAS"/>
</dbReference>
<dbReference type="GO" id="GO:0006355">
    <property type="term" value="P:regulation of DNA-templated transcription"/>
    <property type="evidence" value="ECO:0007669"/>
    <property type="project" value="InterPro"/>
</dbReference>
<dbReference type="Gene3D" id="3.30.450.20">
    <property type="entry name" value="PAS domain"/>
    <property type="match status" value="4"/>
</dbReference>
<dbReference type="PROSITE" id="PS50113">
    <property type="entry name" value="PAC"/>
    <property type="match status" value="3"/>
</dbReference>
<dbReference type="InterPro" id="IPR013655">
    <property type="entry name" value="PAS_fold_3"/>
</dbReference>